<dbReference type="EMBL" id="VWPK01000027">
    <property type="protein sequence ID" value="KAA5610841.1"/>
    <property type="molecule type" value="Genomic_DNA"/>
</dbReference>
<evidence type="ECO:0000256" key="5">
    <source>
        <dbReference type="ARBA" id="ARBA00023172"/>
    </source>
</evidence>
<keyword evidence="6" id="KW-0814">Transposable element</keyword>
<dbReference type="Pfam" id="PF00872">
    <property type="entry name" value="Transposase_mut"/>
    <property type="match status" value="1"/>
</dbReference>
<sequence>MTIDARFVALRQPDDADDPLTAVLPKSVRLVVKHDLREIWQAPDRATAEDAVDAFAKNDAAKCAKAVACLLKAPDAQLTFYDFPAEHWDDLRTSTPIESVFATVRLRTVRTKGALSQETAHLMVCKLVMMAARRLIKPSPGFQHSSARAWAQLTNRRTANFNLPPARRDRALPHRRRRS</sequence>
<proteinExistence type="inferred from homology"/>
<protein>
    <recommendedName>
        <fullName evidence="6">Mutator family transposase</fullName>
    </recommendedName>
</protein>
<dbReference type="Proteomes" id="UP000325255">
    <property type="component" value="Unassembled WGS sequence"/>
</dbReference>
<evidence type="ECO:0000313" key="7">
    <source>
        <dbReference type="EMBL" id="KAA5610841.1"/>
    </source>
</evidence>
<keyword evidence="5 6" id="KW-0233">DNA recombination</keyword>
<dbReference type="GO" id="GO:0003677">
    <property type="term" value="F:DNA binding"/>
    <property type="evidence" value="ECO:0007669"/>
    <property type="project" value="UniProtKB-UniRule"/>
</dbReference>
<dbReference type="AlphaFoldDB" id="A0A5M6IRN0"/>
<keyword evidence="4 6" id="KW-0238">DNA-binding</keyword>
<keyword evidence="8" id="KW-1185">Reference proteome</keyword>
<name>A0A5M6IRN0_9PROT</name>
<comment type="similarity">
    <text evidence="2 6">Belongs to the transposase mutator family.</text>
</comment>
<keyword evidence="3 6" id="KW-0815">Transposition</keyword>
<dbReference type="InterPro" id="IPR001207">
    <property type="entry name" value="Transposase_mutator"/>
</dbReference>
<dbReference type="PANTHER" id="PTHR33217:SF9">
    <property type="entry name" value="MUTATOR FAMILY TRANSPOSASE"/>
    <property type="match status" value="1"/>
</dbReference>
<dbReference type="PANTHER" id="PTHR33217">
    <property type="entry name" value="TRANSPOSASE FOR INSERTION SEQUENCE ELEMENT IS1081"/>
    <property type="match status" value="1"/>
</dbReference>
<organism evidence="7 8">
    <name type="scientific">Rhodovastum atsumiense</name>
    <dbReference type="NCBI Taxonomy" id="504468"/>
    <lineage>
        <taxon>Bacteria</taxon>
        <taxon>Pseudomonadati</taxon>
        <taxon>Pseudomonadota</taxon>
        <taxon>Alphaproteobacteria</taxon>
        <taxon>Acetobacterales</taxon>
        <taxon>Acetobacteraceae</taxon>
        <taxon>Rhodovastum</taxon>
    </lineage>
</organism>
<evidence type="ECO:0000256" key="4">
    <source>
        <dbReference type="ARBA" id="ARBA00023125"/>
    </source>
</evidence>
<comment type="function">
    <text evidence="1 6">Required for the transposition of the insertion element.</text>
</comment>
<evidence type="ECO:0000313" key="8">
    <source>
        <dbReference type="Proteomes" id="UP000325255"/>
    </source>
</evidence>
<evidence type="ECO:0000256" key="3">
    <source>
        <dbReference type="ARBA" id="ARBA00022578"/>
    </source>
</evidence>
<reference evidence="7 8" key="1">
    <citation type="submission" date="2019-09" db="EMBL/GenBank/DDBJ databases">
        <title>Genome sequence of Rhodovastum atsumiense, a diverse member of the Acetobacteraceae family of non-sulfur purple photosynthetic bacteria.</title>
        <authorList>
            <person name="Meyer T."/>
            <person name="Kyndt J."/>
        </authorList>
    </citation>
    <scope>NUCLEOTIDE SEQUENCE [LARGE SCALE GENOMIC DNA]</scope>
    <source>
        <strain evidence="7 8">DSM 21279</strain>
    </source>
</reference>
<evidence type="ECO:0000256" key="1">
    <source>
        <dbReference type="ARBA" id="ARBA00002190"/>
    </source>
</evidence>
<accession>A0A5M6IRN0</accession>
<dbReference type="GO" id="GO:0006313">
    <property type="term" value="P:DNA transposition"/>
    <property type="evidence" value="ECO:0007669"/>
    <property type="project" value="UniProtKB-UniRule"/>
</dbReference>
<comment type="caution">
    <text evidence="7">The sequence shown here is derived from an EMBL/GenBank/DDBJ whole genome shotgun (WGS) entry which is preliminary data.</text>
</comment>
<dbReference type="GO" id="GO:0004803">
    <property type="term" value="F:transposase activity"/>
    <property type="evidence" value="ECO:0007669"/>
    <property type="project" value="UniProtKB-UniRule"/>
</dbReference>
<gene>
    <name evidence="7" type="ORF">F1189_17325</name>
</gene>
<evidence type="ECO:0000256" key="2">
    <source>
        <dbReference type="ARBA" id="ARBA00010961"/>
    </source>
</evidence>
<dbReference type="OrthoDB" id="165209at2"/>
<evidence type="ECO:0000256" key="6">
    <source>
        <dbReference type="RuleBase" id="RU365089"/>
    </source>
</evidence>